<evidence type="ECO:0000313" key="2">
    <source>
        <dbReference type="EMBL" id="SBQ56976.1"/>
    </source>
</evidence>
<reference evidence="2" key="1">
    <citation type="submission" date="2016-05" db="EMBL/GenBank/DDBJ databases">
        <authorList>
            <person name="Lavstsen T."/>
            <person name="Jespersen J.S."/>
        </authorList>
    </citation>
    <scope>NUCLEOTIDE SEQUENCE</scope>
    <source>
        <tissue evidence="2">Brain</tissue>
    </source>
</reference>
<gene>
    <name evidence="2" type="primary">GATA3</name>
</gene>
<reference evidence="2" key="2">
    <citation type="submission" date="2016-06" db="EMBL/GenBank/DDBJ databases">
        <title>The genome of a short-lived fish provides insights into sex chromosome evolution and the genetic control of aging.</title>
        <authorList>
            <person name="Reichwald K."/>
            <person name="Felder M."/>
            <person name="Petzold A."/>
            <person name="Koch P."/>
            <person name="Groth M."/>
            <person name="Platzer M."/>
        </authorList>
    </citation>
    <scope>NUCLEOTIDE SEQUENCE</scope>
    <source>
        <tissue evidence="2">Brain</tissue>
    </source>
</reference>
<feature type="non-terminal residue" evidence="2">
    <location>
        <position position="65"/>
    </location>
</feature>
<sequence length="65" mass="7567">AVSMATRSLLRPLQVIGRHLPGVPQVTVFLSCFLRLFRDKNLNQHFLVVCEFRQFCWSKVAHQKV</sequence>
<keyword evidence="1" id="KW-0812">Transmembrane</keyword>
<accession>A0A1A8FDV4</accession>
<dbReference type="EMBL" id="HAEB01010449">
    <property type="protein sequence ID" value="SBQ56976.1"/>
    <property type="molecule type" value="Transcribed_RNA"/>
</dbReference>
<feature type="transmembrane region" description="Helical" evidence="1">
    <location>
        <begin position="20"/>
        <end position="37"/>
    </location>
</feature>
<feature type="non-terminal residue" evidence="2">
    <location>
        <position position="1"/>
    </location>
</feature>
<keyword evidence="1" id="KW-1133">Transmembrane helix</keyword>
<protein>
    <submittedName>
        <fullName evidence="2">GATA-binding protein 3</fullName>
    </submittedName>
</protein>
<keyword evidence="1" id="KW-0472">Membrane</keyword>
<organism evidence="2">
    <name type="scientific">Nothobranchius korthausae</name>
    <dbReference type="NCBI Taxonomy" id="1143690"/>
    <lineage>
        <taxon>Eukaryota</taxon>
        <taxon>Metazoa</taxon>
        <taxon>Chordata</taxon>
        <taxon>Craniata</taxon>
        <taxon>Vertebrata</taxon>
        <taxon>Euteleostomi</taxon>
        <taxon>Actinopterygii</taxon>
        <taxon>Neopterygii</taxon>
        <taxon>Teleostei</taxon>
        <taxon>Neoteleostei</taxon>
        <taxon>Acanthomorphata</taxon>
        <taxon>Ovalentaria</taxon>
        <taxon>Atherinomorphae</taxon>
        <taxon>Cyprinodontiformes</taxon>
        <taxon>Nothobranchiidae</taxon>
        <taxon>Nothobranchius</taxon>
    </lineage>
</organism>
<dbReference type="AlphaFoldDB" id="A0A1A8FDV4"/>
<name>A0A1A8FDV4_9TELE</name>
<evidence type="ECO:0000256" key="1">
    <source>
        <dbReference type="SAM" id="Phobius"/>
    </source>
</evidence>
<proteinExistence type="predicted"/>